<proteinExistence type="predicted"/>
<protein>
    <submittedName>
        <fullName evidence="2">Uncharacterized protein</fullName>
    </submittedName>
</protein>
<feature type="compositionally biased region" description="Polar residues" evidence="1">
    <location>
        <begin position="1"/>
        <end position="11"/>
    </location>
</feature>
<comment type="caution">
    <text evidence="2">The sequence shown here is derived from an EMBL/GenBank/DDBJ whole genome shotgun (WGS) entry which is preliminary data.</text>
</comment>
<feature type="compositionally biased region" description="Low complexity" evidence="1">
    <location>
        <begin position="88"/>
        <end position="97"/>
    </location>
</feature>
<feature type="region of interest" description="Disordered" evidence="1">
    <location>
        <begin position="58"/>
        <end position="136"/>
    </location>
</feature>
<dbReference type="EMBL" id="JAQQBS010000073">
    <property type="protein sequence ID" value="KAK0169602.1"/>
    <property type="molecule type" value="Genomic_DNA"/>
</dbReference>
<gene>
    <name evidence="2" type="ORF">PV328_011834</name>
</gene>
<evidence type="ECO:0000313" key="3">
    <source>
        <dbReference type="Proteomes" id="UP001168990"/>
    </source>
</evidence>
<name>A0AA39KQ47_9HYME</name>
<organism evidence="2 3">
    <name type="scientific">Microctonus aethiopoides</name>
    <dbReference type="NCBI Taxonomy" id="144406"/>
    <lineage>
        <taxon>Eukaryota</taxon>
        <taxon>Metazoa</taxon>
        <taxon>Ecdysozoa</taxon>
        <taxon>Arthropoda</taxon>
        <taxon>Hexapoda</taxon>
        <taxon>Insecta</taxon>
        <taxon>Pterygota</taxon>
        <taxon>Neoptera</taxon>
        <taxon>Endopterygota</taxon>
        <taxon>Hymenoptera</taxon>
        <taxon>Apocrita</taxon>
        <taxon>Ichneumonoidea</taxon>
        <taxon>Braconidae</taxon>
        <taxon>Euphorinae</taxon>
        <taxon>Microctonus</taxon>
    </lineage>
</organism>
<sequence>MSNYDDINAGSTRDDIMGNEEELPNAIPPTTSIGDIFAIIKHTTNEYKKRTDEIEQVADDTRRSVAEMRSQIERLNDFLSRPRRRTTPESSRSSSHSPPRREYLASRTEQPITNNPTSENNPSTSRANQNLPDYPQHRLDILSPRATHQLSPKDYLQAIPHFDGTPMGYEADEFIVQCRHVKEYIPPYSEN</sequence>
<feature type="compositionally biased region" description="Basic and acidic residues" evidence="1">
    <location>
        <begin position="58"/>
        <end position="76"/>
    </location>
</feature>
<dbReference type="Proteomes" id="UP001168990">
    <property type="component" value="Unassembled WGS sequence"/>
</dbReference>
<accession>A0AA39KQ47</accession>
<feature type="compositionally biased region" description="Low complexity" evidence="1">
    <location>
        <begin position="111"/>
        <end position="125"/>
    </location>
</feature>
<keyword evidence="3" id="KW-1185">Reference proteome</keyword>
<dbReference type="AlphaFoldDB" id="A0AA39KQ47"/>
<evidence type="ECO:0000256" key="1">
    <source>
        <dbReference type="SAM" id="MobiDB-lite"/>
    </source>
</evidence>
<reference evidence="2" key="2">
    <citation type="submission" date="2023-03" db="EMBL/GenBank/DDBJ databases">
        <authorList>
            <person name="Inwood S.N."/>
            <person name="Skelly J.G."/>
            <person name="Guhlin J."/>
            <person name="Harrop T.W.R."/>
            <person name="Goldson S.G."/>
            <person name="Dearden P.K."/>
        </authorList>
    </citation>
    <scope>NUCLEOTIDE SEQUENCE</scope>
    <source>
        <strain evidence="2">Irish</strain>
        <tissue evidence="2">Whole body</tissue>
    </source>
</reference>
<evidence type="ECO:0000313" key="2">
    <source>
        <dbReference type="EMBL" id="KAK0169602.1"/>
    </source>
</evidence>
<feature type="region of interest" description="Disordered" evidence="1">
    <location>
        <begin position="1"/>
        <end position="31"/>
    </location>
</feature>
<reference evidence="2" key="1">
    <citation type="journal article" date="2023" name="bioRxiv">
        <title>Scaffold-level genome assemblies of two parasitoid biocontrol wasps reveal the parthenogenesis mechanism and an associated novel virus.</title>
        <authorList>
            <person name="Inwood S."/>
            <person name="Skelly J."/>
            <person name="Guhlin J."/>
            <person name="Harrop T."/>
            <person name="Goldson S."/>
            <person name="Dearden P."/>
        </authorList>
    </citation>
    <scope>NUCLEOTIDE SEQUENCE</scope>
    <source>
        <strain evidence="2">Irish</strain>
        <tissue evidence="2">Whole body</tissue>
    </source>
</reference>